<dbReference type="Proteomes" id="UP000789508">
    <property type="component" value="Unassembled WGS sequence"/>
</dbReference>
<feature type="region of interest" description="Disordered" evidence="1">
    <location>
        <begin position="1"/>
        <end position="25"/>
    </location>
</feature>
<feature type="compositionally biased region" description="Basic and acidic residues" evidence="1">
    <location>
        <begin position="1"/>
        <end position="11"/>
    </location>
</feature>
<evidence type="ECO:0000256" key="1">
    <source>
        <dbReference type="SAM" id="MobiDB-lite"/>
    </source>
</evidence>
<dbReference type="EMBL" id="CAJVPS010002557">
    <property type="protein sequence ID" value="CAG8571413.1"/>
    <property type="molecule type" value="Genomic_DNA"/>
</dbReference>
<reference evidence="2" key="1">
    <citation type="submission" date="2021-06" db="EMBL/GenBank/DDBJ databases">
        <authorList>
            <person name="Kallberg Y."/>
            <person name="Tangrot J."/>
            <person name="Rosling A."/>
        </authorList>
    </citation>
    <scope>NUCLEOTIDE SEQUENCE</scope>
    <source>
        <strain evidence="2">FL130A</strain>
    </source>
</reference>
<protein>
    <submittedName>
        <fullName evidence="2">6995_t:CDS:1</fullName>
    </submittedName>
</protein>
<dbReference type="AlphaFoldDB" id="A0A9N9BPL3"/>
<evidence type="ECO:0000313" key="3">
    <source>
        <dbReference type="Proteomes" id="UP000789508"/>
    </source>
</evidence>
<evidence type="ECO:0000313" key="2">
    <source>
        <dbReference type="EMBL" id="CAG8571413.1"/>
    </source>
</evidence>
<accession>A0A9N9BPL3</accession>
<dbReference type="OrthoDB" id="2447121at2759"/>
<keyword evidence="3" id="KW-1185">Reference proteome</keyword>
<comment type="caution">
    <text evidence="2">The sequence shown here is derived from an EMBL/GenBank/DDBJ whole genome shotgun (WGS) entry which is preliminary data.</text>
</comment>
<sequence>MANDDDEKKMNTENSSQDEVDESLKFVLRPDDDSQKVTESMIGKVERTTLIVDDVDLDLEKTFEDYHNDLCHSDIMDLRPGSKFTKKSLKQSRKNLYRIHIPNKHYLKNGKIWKKVV</sequence>
<organism evidence="2 3">
    <name type="scientific">Ambispora leptoticha</name>
    <dbReference type="NCBI Taxonomy" id="144679"/>
    <lineage>
        <taxon>Eukaryota</taxon>
        <taxon>Fungi</taxon>
        <taxon>Fungi incertae sedis</taxon>
        <taxon>Mucoromycota</taxon>
        <taxon>Glomeromycotina</taxon>
        <taxon>Glomeromycetes</taxon>
        <taxon>Archaeosporales</taxon>
        <taxon>Ambisporaceae</taxon>
        <taxon>Ambispora</taxon>
    </lineage>
</organism>
<gene>
    <name evidence="2" type="ORF">ALEPTO_LOCUS6831</name>
</gene>
<name>A0A9N9BPL3_9GLOM</name>
<proteinExistence type="predicted"/>